<dbReference type="InterPro" id="IPR036388">
    <property type="entry name" value="WH-like_DNA-bd_sf"/>
</dbReference>
<dbReference type="Pfam" id="PF13683">
    <property type="entry name" value="rve_3"/>
    <property type="match status" value="1"/>
</dbReference>
<dbReference type="InterPro" id="IPR012337">
    <property type="entry name" value="RNaseH-like_sf"/>
</dbReference>
<evidence type="ECO:0000259" key="1">
    <source>
        <dbReference type="PROSITE" id="PS50994"/>
    </source>
</evidence>
<dbReference type="GO" id="GO:0015074">
    <property type="term" value="P:DNA integration"/>
    <property type="evidence" value="ECO:0007669"/>
    <property type="project" value="InterPro"/>
</dbReference>
<protein>
    <submittedName>
        <fullName evidence="2">Transposase</fullName>
    </submittedName>
</protein>
<dbReference type="Gene3D" id="1.10.10.10">
    <property type="entry name" value="Winged helix-like DNA-binding domain superfamily/Winged helix DNA-binding domain"/>
    <property type="match status" value="1"/>
</dbReference>
<evidence type="ECO:0000313" key="3">
    <source>
        <dbReference type="Proteomes" id="UP000013165"/>
    </source>
</evidence>
<dbReference type="PANTHER" id="PTHR47515">
    <property type="entry name" value="LOW CALCIUM RESPONSE LOCUS PROTEIN T"/>
    <property type="match status" value="1"/>
</dbReference>
<organism evidence="2 3">
    <name type="scientific">Marinobacter nanhaiticus D15-8W</name>
    <dbReference type="NCBI Taxonomy" id="626887"/>
    <lineage>
        <taxon>Bacteria</taxon>
        <taxon>Pseudomonadati</taxon>
        <taxon>Pseudomonadota</taxon>
        <taxon>Gammaproteobacteria</taxon>
        <taxon>Pseudomonadales</taxon>
        <taxon>Marinobacteraceae</taxon>
        <taxon>Marinobacter</taxon>
    </lineage>
</organism>
<dbReference type="SUPFAM" id="SSF46689">
    <property type="entry name" value="Homeodomain-like"/>
    <property type="match status" value="1"/>
</dbReference>
<dbReference type="STRING" id="626887.J057_12531"/>
<dbReference type="HOGENOM" id="CLU_027402_15_3_6"/>
<accession>N6WX60</accession>
<gene>
    <name evidence="2" type="ORF">J057_12531</name>
</gene>
<name>N6WX60_9GAMM</name>
<dbReference type="SUPFAM" id="SSF53098">
    <property type="entry name" value="Ribonuclease H-like"/>
    <property type="match status" value="1"/>
</dbReference>
<dbReference type="InterPro" id="IPR036397">
    <property type="entry name" value="RNaseH_sf"/>
</dbReference>
<dbReference type="EMBL" id="APLQ01000011">
    <property type="protein sequence ID" value="ENO16181.2"/>
    <property type="molecule type" value="Genomic_DNA"/>
</dbReference>
<dbReference type="GO" id="GO:0003676">
    <property type="term" value="F:nucleic acid binding"/>
    <property type="evidence" value="ECO:0007669"/>
    <property type="project" value="InterPro"/>
</dbReference>
<dbReference type="InterPro" id="IPR055247">
    <property type="entry name" value="InsJ-like_HTH"/>
</dbReference>
<evidence type="ECO:0000313" key="2">
    <source>
        <dbReference type="EMBL" id="ENO16181.2"/>
    </source>
</evidence>
<sequence>MPWKETCVMDLKMQLIAAWLQGGHGVSDLARSYGISRKTAYKWIRRYQEEGAGGLQERSRAPHYCPHAVAEDVAEQIVAIKKVHPSFGPKKVLDRLRELEPAMALPADSTAGEILKAAGLVKKRRYKRPYPADPQPFELGDRNNALWSVDYKGQYRTAGGRWCYPLTVTDNASRYVLGCHGVSATDYVQAKPIMEWVFHEYGLPEGILSDNGAPFASRSAGGLTRLSKWWVELGIGVHRSKPGTPTQNARHERMHGSLNRAVGGRMRGTSLMQQQTTLQAFREEFNEQRSHEALGRQTPASVYQPSRRRYSPVLRPIEYNVDQAVRNVRHNGEIKWQGHLIYISGLLARHRVGLQEVENDRVEVRYSTHLLGHINLKTARLEPACEWHAGE</sequence>
<proteinExistence type="predicted"/>
<reference evidence="2 3" key="1">
    <citation type="journal article" date="2013" name="Genome Announc.">
        <title>Genome Sequence of the Polycyclic Aromatic Hydrocarbon-Degrading Bacterium Strain Marinobacter nanhaiticus D15-8WT.</title>
        <authorList>
            <person name="Cui Z."/>
            <person name="Gao W."/>
            <person name="Li Q."/>
            <person name="Xu G."/>
            <person name="Zheng L."/>
        </authorList>
    </citation>
    <scope>NUCLEOTIDE SEQUENCE [LARGE SCALE GENOMIC DNA]</scope>
    <source>
        <strain evidence="2 3">D15-8W</strain>
    </source>
</reference>
<dbReference type="Proteomes" id="UP000013165">
    <property type="component" value="Unassembled WGS sequence"/>
</dbReference>
<dbReference type="Pfam" id="PF13518">
    <property type="entry name" value="HTH_28"/>
    <property type="match status" value="1"/>
</dbReference>
<dbReference type="InterPro" id="IPR009057">
    <property type="entry name" value="Homeodomain-like_sf"/>
</dbReference>
<keyword evidence="3" id="KW-1185">Reference proteome</keyword>
<dbReference type="InterPro" id="IPR001584">
    <property type="entry name" value="Integrase_cat-core"/>
</dbReference>
<dbReference type="PATRIC" id="fig|626887.3.peg.2510"/>
<dbReference type="OrthoDB" id="9774685at2"/>
<comment type="caution">
    <text evidence="2">The sequence shown here is derived from an EMBL/GenBank/DDBJ whole genome shotgun (WGS) entry which is preliminary data.</text>
</comment>
<dbReference type="PANTHER" id="PTHR47515:SF2">
    <property type="entry name" value="INTEGRASE CORE DOMAIN PROTEIN"/>
    <property type="match status" value="1"/>
</dbReference>
<dbReference type="AlphaFoldDB" id="N6WX60"/>
<feature type="domain" description="Integrase catalytic" evidence="1">
    <location>
        <begin position="132"/>
        <end position="307"/>
    </location>
</feature>
<dbReference type="Gene3D" id="3.30.420.10">
    <property type="entry name" value="Ribonuclease H-like superfamily/Ribonuclease H"/>
    <property type="match status" value="1"/>
</dbReference>
<dbReference type="PROSITE" id="PS50994">
    <property type="entry name" value="INTEGRASE"/>
    <property type="match status" value="1"/>
</dbReference>
<dbReference type="eggNOG" id="COG2801">
    <property type="taxonomic scope" value="Bacteria"/>
</dbReference>